<proteinExistence type="predicted"/>
<dbReference type="PANTHER" id="PTHR46481:SF11">
    <property type="entry name" value="ZINC FINGER BED DOMAIN-CONTAINING PROTEIN RICESLEEPER 2-LIKE"/>
    <property type="match status" value="1"/>
</dbReference>
<evidence type="ECO:0000256" key="10">
    <source>
        <dbReference type="PROSITE-ProRule" id="PRU00027"/>
    </source>
</evidence>
<dbReference type="GO" id="GO:0003677">
    <property type="term" value="F:DNA binding"/>
    <property type="evidence" value="ECO:0007669"/>
    <property type="project" value="UniProtKB-KW"/>
</dbReference>
<evidence type="ECO:0000256" key="9">
    <source>
        <dbReference type="ARBA" id="ARBA00023242"/>
    </source>
</evidence>
<comment type="subunit">
    <text evidence="2">Homodimer.</text>
</comment>
<reference evidence="13" key="1">
    <citation type="submission" date="2020-10" db="EMBL/GenBank/DDBJ databases">
        <authorList>
            <person name="Han B."/>
            <person name="Lu T."/>
            <person name="Zhao Q."/>
            <person name="Huang X."/>
            <person name="Zhao Y."/>
        </authorList>
    </citation>
    <scope>NUCLEOTIDE SEQUENCE</scope>
</reference>
<dbReference type="InterPro" id="IPR025525">
    <property type="entry name" value="hAT-like_transposase_RNase-H"/>
</dbReference>
<keyword evidence="3" id="KW-0479">Metal-binding</keyword>
<feature type="region of interest" description="Disordered" evidence="11">
    <location>
        <begin position="1"/>
        <end position="37"/>
    </location>
</feature>
<organism evidence="13 14">
    <name type="scientific">Miscanthus lutarioriparius</name>
    <dbReference type="NCBI Taxonomy" id="422564"/>
    <lineage>
        <taxon>Eukaryota</taxon>
        <taxon>Viridiplantae</taxon>
        <taxon>Streptophyta</taxon>
        <taxon>Embryophyta</taxon>
        <taxon>Tracheophyta</taxon>
        <taxon>Spermatophyta</taxon>
        <taxon>Magnoliopsida</taxon>
        <taxon>Liliopsida</taxon>
        <taxon>Poales</taxon>
        <taxon>Poaceae</taxon>
        <taxon>PACMAD clade</taxon>
        <taxon>Panicoideae</taxon>
        <taxon>Andropogonodae</taxon>
        <taxon>Andropogoneae</taxon>
        <taxon>Saccharinae</taxon>
        <taxon>Miscanthus</taxon>
    </lineage>
</organism>
<evidence type="ECO:0000313" key="14">
    <source>
        <dbReference type="Proteomes" id="UP000604825"/>
    </source>
</evidence>
<dbReference type="GO" id="GO:0005634">
    <property type="term" value="C:nucleus"/>
    <property type="evidence" value="ECO:0007669"/>
    <property type="project" value="UniProtKB-SubCell"/>
</dbReference>
<keyword evidence="4 10" id="KW-0863">Zinc-finger</keyword>
<name>A0A811Q319_9POAL</name>
<sequence length="665" mass="75754">MAAASANESVCASTGASPATAPVGTGESAPNPQPPATLALKETTTVAGGGGATNVVITEEETGVNGTCSAGVEPSTKRQKKTTSKVWDFYTKLTVTHKRDDGTTEVQVWAKCKKCSYKTRGESNKGTTVLWNHVNAKHDVKKGQQQLKVEKSEGKDIIETYKYDPEVSLKKFYQAIVMHEYPFVMAEHEFFVDFIKSLRPNFSFKSRITTRKEILDMHLAQKKKLFDQLKTISCRFSATMDMWTSNQNKGYMCITIHWIDDNWQMQKRIICLPFVKGQHKGTVLASEFIKGIMSWNLEKRLVYLHKDKYKHCAPSDDEWEMAASFCKCLKLFNDATVLFSGTQYPTANMFWWKFCDIKLAITEWCASADILIASMAQAMQEKYDKYWKKSNIALAVACFSILAPAHTYEENADIEEFLYEDEVNRSEVSELDVYMAEKPFRWVDPSGSGAAFDILSWWKTNQAKYPILSRLARDVLAVQVSTIASESAFSCSGRIVNKFRTRLDPEMVEALVCSKDWSLASKQDRNYKIASILEDFCDTVSTLADEAETKNQATEEGSGDAEDHEDSDLDDMDAFQMSRLWKHYTMYMERHQKDGVIEEQRWAKCNRCNYKARAEPWRGTMHFWHHLRRRHHYNHELGQFQDPQIDEGAANANADMGEVLNANDP</sequence>
<evidence type="ECO:0000313" key="13">
    <source>
        <dbReference type="EMBL" id="CAD6251573.1"/>
    </source>
</evidence>
<dbReference type="PANTHER" id="PTHR46481">
    <property type="entry name" value="ZINC FINGER BED DOMAIN-CONTAINING PROTEIN 4"/>
    <property type="match status" value="1"/>
</dbReference>
<dbReference type="SUPFAM" id="SSF57667">
    <property type="entry name" value="beta-beta-alpha zinc fingers"/>
    <property type="match status" value="1"/>
</dbReference>
<evidence type="ECO:0000256" key="11">
    <source>
        <dbReference type="SAM" id="MobiDB-lite"/>
    </source>
</evidence>
<dbReference type="PROSITE" id="PS50808">
    <property type="entry name" value="ZF_BED"/>
    <property type="match status" value="1"/>
</dbReference>
<comment type="caution">
    <text evidence="13">The sequence shown here is derived from an EMBL/GenBank/DDBJ whole genome shotgun (WGS) entry which is preliminary data.</text>
</comment>
<feature type="domain" description="BED-type" evidence="12">
    <location>
        <begin position="81"/>
        <end position="138"/>
    </location>
</feature>
<gene>
    <name evidence="13" type="ORF">NCGR_LOCUS35316</name>
</gene>
<dbReference type="GO" id="GO:0046983">
    <property type="term" value="F:protein dimerization activity"/>
    <property type="evidence" value="ECO:0007669"/>
    <property type="project" value="InterPro"/>
</dbReference>
<protein>
    <recommendedName>
        <fullName evidence="12">BED-type domain-containing protein</fullName>
    </recommendedName>
</protein>
<keyword evidence="9" id="KW-0539">Nucleus</keyword>
<evidence type="ECO:0000256" key="5">
    <source>
        <dbReference type="ARBA" id="ARBA00022833"/>
    </source>
</evidence>
<evidence type="ECO:0000256" key="3">
    <source>
        <dbReference type="ARBA" id="ARBA00022723"/>
    </source>
</evidence>
<dbReference type="InterPro" id="IPR012337">
    <property type="entry name" value="RNaseH-like_sf"/>
</dbReference>
<dbReference type="InterPro" id="IPR008906">
    <property type="entry name" value="HATC_C_dom"/>
</dbReference>
<dbReference type="EMBL" id="CAJGYO010000008">
    <property type="protein sequence ID" value="CAD6251573.1"/>
    <property type="molecule type" value="Genomic_DNA"/>
</dbReference>
<keyword evidence="6" id="KW-0805">Transcription regulation</keyword>
<evidence type="ECO:0000256" key="8">
    <source>
        <dbReference type="ARBA" id="ARBA00023163"/>
    </source>
</evidence>
<feature type="compositionally biased region" description="Polar residues" evidence="11">
    <location>
        <begin position="1"/>
        <end position="17"/>
    </location>
</feature>
<evidence type="ECO:0000256" key="6">
    <source>
        <dbReference type="ARBA" id="ARBA00023015"/>
    </source>
</evidence>
<dbReference type="InterPro" id="IPR003656">
    <property type="entry name" value="Znf_BED"/>
</dbReference>
<feature type="compositionally biased region" description="Acidic residues" evidence="11">
    <location>
        <begin position="557"/>
        <end position="568"/>
    </location>
</feature>
<feature type="region of interest" description="Disordered" evidence="11">
    <location>
        <begin position="547"/>
        <end position="568"/>
    </location>
</feature>
<dbReference type="Pfam" id="PF05699">
    <property type="entry name" value="Dimer_Tnp_hAT"/>
    <property type="match status" value="1"/>
</dbReference>
<evidence type="ECO:0000259" key="12">
    <source>
        <dbReference type="PROSITE" id="PS50808"/>
    </source>
</evidence>
<dbReference type="AlphaFoldDB" id="A0A811Q319"/>
<keyword evidence="5" id="KW-0862">Zinc</keyword>
<comment type="subcellular location">
    <subcellularLocation>
        <location evidence="1">Nucleus</location>
    </subcellularLocation>
</comment>
<dbReference type="SUPFAM" id="SSF53098">
    <property type="entry name" value="Ribonuclease H-like"/>
    <property type="match status" value="1"/>
</dbReference>
<keyword evidence="14" id="KW-1185">Reference proteome</keyword>
<evidence type="ECO:0000256" key="4">
    <source>
        <dbReference type="ARBA" id="ARBA00022771"/>
    </source>
</evidence>
<dbReference type="InterPro" id="IPR036236">
    <property type="entry name" value="Znf_C2H2_sf"/>
</dbReference>
<dbReference type="Proteomes" id="UP000604825">
    <property type="component" value="Unassembled WGS sequence"/>
</dbReference>
<keyword evidence="7" id="KW-0238">DNA-binding</keyword>
<accession>A0A811Q319</accession>
<dbReference type="InterPro" id="IPR052035">
    <property type="entry name" value="ZnF_BED_domain_contain"/>
</dbReference>
<dbReference type="GO" id="GO:0008270">
    <property type="term" value="F:zinc ion binding"/>
    <property type="evidence" value="ECO:0007669"/>
    <property type="project" value="UniProtKB-KW"/>
</dbReference>
<dbReference type="SMART" id="SM00614">
    <property type="entry name" value="ZnF_BED"/>
    <property type="match status" value="2"/>
</dbReference>
<evidence type="ECO:0000256" key="2">
    <source>
        <dbReference type="ARBA" id="ARBA00011738"/>
    </source>
</evidence>
<dbReference type="Pfam" id="PF14372">
    <property type="entry name" value="hAT-like_RNase-H"/>
    <property type="match status" value="1"/>
</dbReference>
<evidence type="ECO:0000256" key="7">
    <source>
        <dbReference type="ARBA" id="ARBA00023125"/>
    </source>
</evidence>
<dbReference type="OrthoDB" id="1900170at2759"/>
<keyword evidence="8" id="KW-0804">Transcription</keyword>
<evidence type="ECO:0000256" key="1">
    <source>
        <dbReference type="ARBA" id="ARBA00004123"/>
    </source>
</evidence>